<proteinExistence type="predicted"/>
<name>A0A0K0DGU1_ANGCA</name>
<dbReference type="AlphaFoldDB" id="A0A0K0DGU1"/>
<keyword evidence="2" id="KW-1185">Reference proteome</keyword>
<organism evidence="2 3">
    <name type="scientific">Angiostrongylus cantonensis</name>
    <name type="common">Rat lungworm</name>
    <dbReference type="NCBI Taxonomy" id="6313"/>
    <lineage>
        <taxon>Eukaryota</taxon>
        <taxon>Metazoa</taxon>
        <taxon>Ecdysozoa</taxon>
        <taxon>Nematoda</taxon>
        <taxon>Chromadorea</taxon>
        <taxon>Rhabditida</taxon>
        <taxon>Rhabditina</taxon>
        <taxon>Rhabditomorpha</taxon>
        <taxon>Strongyloidea</taxon>
        <taxon>Metastrongylidae</taxon>
        <taxon>Angiostrongylus</taxon>
    </lineage>
</organism>
<dbReference type="WBParaSite" id="ACAC_0001034001-mRNA-1">
    <property type="protein sequence ID" value="ACAC_0001034001-mRNA-1"/>
    <property type="gene ID" value="ACAC_0001034001"/>
</dbReference>
<keyword evidence="1" id="KW-0472">Membrane</keyword>
<feature type="transmembrane region" description="Helical" evidence="1">
    <location>
        <begin position="43"/>
        <end position="61"/>
    </location>
</feature>
<sequence length="101" mass="11372">MPILFLPGSYDVTHDDIERFVRLKAIIKGQWSPEQVETYELDVLLVVIVLVMVAITAVACYKMNCCGRNSRRESTKVTPPQISTPPYYISPPPAVVVKYDS</sequence>
<keyword evidence="1" id="KW-1133">Transmembrane helix</keyword>
<reference evidence="3" key="2">
    <citation type="submission" date="2017-02" db="UniProtKB">
        <authorList>
            <consortium name="WormBaseParasite"/>
        </authorList>
    </citation>
    <scope>IDENTIFICATION</scope>
</reference>
<accession>A0A0K0DGU1</accession>
<evidence type="ECO:0000313" key="2">
    <source>
        <dbReference type="Proteomes" id="UP000035642"/>
    </source>
</evidence>
<reference evidence="2" key="1">
    <citation type="submission" date="2012-09" db="EMBL/GenBank/DDBJ databases">
        <authorList>
            <person name="Martin A.A."/>
        </authorList>
    </citation>
    <scope>NUCLEOTIDE SEQUENCE</scope>
</reference>
<evidence type="ECO:0000313" key="3">
    <source>
        <dbReference type="WBParaSite" id="ACAC_0001034001-mRNA-1"/>
    </source>
</evidence>
<evidence type="ECO:0000256" key="1">
    <source>
        <dbReference type="SAM" id="Phobius"/>
    </source>
</evidence>
<dbReference type="Proteomes" id="UP000035642">
    <property type="component" value="Unassembled WGS sequence"/>
</dbReference>
<keyword evidence="1" id="KW-0812">Transmembrane</keyword>
<protein>
    <submittedName>
        <fullName evidence="3">ORF132</fullName>
    </submittedName>
</protein>